<accession>A0A495QSK7</accession>
<dbReference type="EMBL" id="RBWU01000002">
    <property type="protein sequence ID" value="RKS76494.1"/>
    <property type="molecule type" value="Genomic_DNA"/>
</dbReference>
<dbReference type="OrthoDB" id="3481463at2"/>
<reference evidence="1 2" key="1">
    <citation type="submission" date="2018-10" db="EMBL/GenBank/DDBJ databases">
        <title>Genomic Encyclopedia of Archaeal and Bacterial Type Strains, Phase II (KMG-II): from individual species to whole genera.</title>
        <authorList>
            <person name="Goeker M."/>
        </authorList>
    </citation>
    <scope>NUCLEOTIDE SEQUENCE [LARGE SCALE GENOMIC DNA]</scope>
    <source>
        <strain evidence="1 2">DSM 43383</strain>
    </source>
</reference>
<comment type="caution">
    <text evidence="1">The sequence shown here is derived from an EMBL/GenBank/DDBJ whole genome shotgun (WGS) entry which is preliminary data.</text>
</comment>
<keyword evidence="2" id="KW-1185">Reference proteome</keyword>
<gene>
    <name evidence="1" type="ORF">BZB76_1850</name>
</gene>
<protein>
    <submittedName>
        <fullName evidence="1">Uncharacterized protein</fullName>
    </submittedName>
</protein>
<name>A0A495QSK7_9ACTN</name>
<evidence type="ECO:0000313" key="1">
    <source>
        <dbReference type="EMBL" id="RKS76494.1"/>
    </source>
</evidence>
<proteinExistence type="predicted"/>
<dbReference type="RefSeq" id="WP_121433829.1">
    <property type="nucleotide sequence ID" value="NZ_RBWU01000002.1"/>
</dbReference>
<dbReference type="AlphaFoldDB" id="A0A495QSK7"/>
<evidence type="ECO:0000313" key="2">
    <source>
        <dbReference type="Proteomes" id="UP000274601"/>
    </source>
</evidence>
<organism evidence="1 2">
    <name type="scientific">Actinomadura pelletieri DSM 43383</name>
    <dbReference type="NCBI Taxonomy" id="1120940"/>
    <lineage>
        <taxon>Bacteria</taxon>
        <taxon>Bacillati</taxon>
        <taxon>Actinomycetota</taxon>
        <taxon>Actinomycetes</taxon>
        <taxon>Streptosporangiales</taxon>
        <taxon>Thermomonosporaceae</taxon>
        <taxon>Actinomadura</taxon>
    </lineage>
</organism>
<dbReference type="Proteomes" id="UP000274601">
    <property type="component" value="Unassembled WGS sequence"/>
</dbReference>
<sequence>MTELSHETNELVLAVLNAIVIPHAATAAHDQTRTRILLSRVAHLQFTLETLLGSACPDVHDAAQTLEEKLAEHPPIGYVTNKEARRRCAAGATWAEAVSLDYRPGVGEDRS</sequence>